<gene>
    <name evidence="1" type="ORF">SAMN05443428_1232</name>
</gene>
<protein>
    <submittedName>
        <fullName evidence="1">MjaI restriction endonuclease</fullName>
    </submittedName>
</protein>
<dbReference type="OrthoDB" id="1708084at2"/>
<dbReference type="AlphaFoldDB" id="A0A1T4Y5F8"/>
<dbReference type="EMBL" id="FUYH01000023">
    <property type="protein sequence ID" value="SKA96873.1"/>
    <property type="molecule type" value="Genomic_DNA"/>
</dbReference>
<dbReference type="GO" id="GO:0009036">
    <property type="term" value="F:type II site-specific deoxyribonuclease activity"/>
    <property type="evidence" value="ECO:0007669"/>
    <property type="project" value="InterPro"/>
</dbReference>
<accession>A0A1T4Y5F8</accession>
<dbReference type="InterPro" id="IPR019068">
    <property type="entry name" value="Restrct_endonuc_II_MjaI"/>
</dbReference>
<name>A0A1T4Y5F8_9CLOT</name>
<dbReference type="GO" id="GO:0003677">
    <property type="term" value="F:DNA binding"/>
    <property type="evidence" value="ECO:0007669"/>
    <property type="project" value="InterPro"/>
</dbReference>
<dbReference type="RefSeq" id="WP_078697372.1">
    <property type="nucleotide sequence ID" value="NZ_FUYH01000023.1"/>
</dbReference>
<evidence type="ECO:0000313" key="2">
    <source>
        <dbReference type="Proteomes" id="UP000190105"/>
    </source>
</evidence>
<keyword evidence="2" id="KW-1185">Reference proteome</keyword>
<dbReference type="GO" id="GO:0009307">
    <property type="term" value="P:DNA restriction-modification system"/>
    <property type="evidence" value="ECO:0007669"/>
    <property type="project" value="InterPro"/>
</dbReference>
<sequence length="195" mass="22857">MKFKINLKTLSEIYNINEINLPKYVPQILNLSNQNAQATRPKNVGQLSELFPQFKKESEDISVESWREWYINNMPDAIDNAAEKIWIQVENLKKAINEIDKEMIRDWVEDLIINKTYTGLNFQEAIIKTIAEKQNKKWRLSNPDEESKGIDGYIDDTPVSIKPSSYKTKSMLMEKIDVKIIYYEKAKDGFIVEFE</sequence>
<keyword evidence="1" id="KW-0255">Endonuclease</keyword>
<reference evidence="2" key="1">
    <citation type="submission" date="2017-02" db="EMBL/GenBank/DDBJ databases">
        <authorList>
            <person name="Varghese N."/>
            <person name="Submissions S."/>
        </authorList>
    </citation>
    <scope>NUCLEOTIDE SEQUENCE [LARGE SCALE GENOMIC DNA]</scope>
    <source>
        <strain evidence="2">USBA 833</strain>
    </source>
</reference>
<evidence type="ECO:0000313" key="1">
    <source>
        <dbReference type="EMBL" id="SKA96873.1"/>
    </source>
</evidence>
<keyword evidence="1" id="KW-0378">Hydrolase</keyword>
<organism evidence="1 2">
    <name type="scientific">Caloramator quimbayensis</name>
    <dbReference type="NCBI Taxonomy" id="1147123"/>
    <lineage>
        <taxon>Bacteria</taxon>
        <taxon>Bacillati</taxon>
        <taxon>Bacillota</taxon>
        <taxon>Clostridia</taxon>
        <taxon>Eubacteriales</taxon>
        <taxon>Clostridiaceae</taxon>
        <taxon>Caloramator</taxon>
    </lineage>
</organism>
<dbReference type="Pfam" id="PF09568">
    <property type="entry name" value="RE_MjaI"/>
    <property type="match status" value="1"/>
</dbReference>
<dbReference type="Proteomes" id="UP000190105">
    <property type="component" value="Unassembled WGS sequence"/>
</dbReference>
<proteinExistence type="predicted"/>
<keyword evidence="1" id="KW-0540">Nuclease</keyword>